<evidence type="ECO:0000313" key="1">
    <source>
        <dbReference type="EMBL" id="PIE34980.1"/>
    </source>
</evidence>
<dbReference type="InterPro" id="IPR050484">
    <property type="entry name" value="Transf_Hexapept/Carb_Anhydrase"/>
</dbReference>
<dbReference type="SUPFAM" id="SSF51161">
    <property type="entry name" value="Trimeric LpxA-like enzymes"/>
    <property type="match status" value="1"/>
</dbReference>
<dbReference type="Pfam" id="PF00132">
    <property type="entry name" value="Hexapep"/>
    <property type="match status" value="1"/>
</dbReference>
<dbReference type="InterPro" id="IPR011004">
    <property type="entry name" value="Trimer_LpxA-like_sf"/>
</dbReference>
<gene>
    <name evidence="1" type="ORF">CSA56_06125</name>
</gene>
<dbReference type="PANTHER" id="PTHR13061">
    <property type="entry name" value="DYNACTIN SUBUNIT P25"/>
    <property type="match status" value="1"/>
</dbReference>
<organism evidence="1 2">
    <name type="scientific">candidate division KSB3 bacterium</name>
    <dbReference type="NCBI Taxonomy" id="2044937"/>
    <lineage>
        <taxon>Bacteria</taxon>
        <taxon>candidate division KSB3</taxon>
    </lineage>
</organism>
<comment type="caution">
    <text evidence="1">The sequence shown here is derived from an EMBL/GenBank/DDBJ whole genome shotgun (WGS) entry which is preliminary data.</text>
</comment>
<dbReference type="Proteomes" id="UP000230821">
    <property type="component" value="Unassembled WGS sequence"/>
</dbReference>
<dbReference type="PANTHER" id="PTHR13061:SF29">
    <property type="entry name" value="GAMMA CARBONIC ANHYDRASE-LIKE 1, MITOCHONDRIAL-RELATED"/>
    <property type="match status" value="1"/>
</dbReference>
<proteinExistence type="predicted"/>
<protein>
    <submittedName>
        <fullName evidence="1">Gamma carbonic anhydrase family protein</fullName>
    </submittedName>
</protein>
<dbReference type="EMBL" id="PDSK01000069">
    <property type="protein sequence ID" value="PIE34980.1"/>
    <property type="molecule type" value="Genomic_DNA"/>
</dbReference>
<dbReference type="Gene3D" id="2.160.10.10">
    <property type="entry name" value="Hexapeptide repeat proteins"/>
    <property type="match status" value="1"/>
</dbReference>
<sequence length="168" mass="18043">MLRSYQGVLPTIHPTVFVEESAQVVGFVRIGPDSSVWHNAVLRGDVNTIRIGERSNIQDGVVVHGTFEKYSVDIGDGVSVGHNAVVHGSIIHANCLIGMGAIILDNATIGENCIIGAGTLVTEGMVVPPGSLVLGVPGRIKRELTDHEIQGLRERAERYVMYKNAYDA</sequence>
<dbReference type="AlphaFoldDB" id="A0A2G6KHY0"/>
<name>A0A2G6KHY0_9BACT</name>
<accession>A0A2G6KHY0</accession>
<reference evidence="1 2" key="1">
    <citation type="submission" date="2017-10" db="EMBL/GenBank/DDBJ databases">
        <title>Novel microbial diversity and functional potential in the marine mammal oral microbiome.</title>
        <authorList>
            <person name="Dudek N.K."/>
            <person name="Sun C.L."/>
            <person name="Burstein D."/>
            <person name="Kantor R.S."/>
            <person name="Aliaga Goltsman D.S."/>
            <person name="Bik E.M."/>
            <person name="Thomas B.C."/>
            <person name="Banfield J.F."/>
            <person name="Relman D.A."/>
        </authorList>
    </citation>
    <scope>NUCLEOTIDE SEQUENCE [LARGE SCALE GENOMIC DNA]</scope>
    <source>
        <strain evidence="1">DOLJORAL78_47_16</strain>
    </source>
</reference>
<dbReference type="InterPro" id="IPR001451">
    <property type="entry name" value="Hexapep"/>
</dbReference>
<evidence type="ECO:0000313" key="2">
    <source>
        <dbReference type="Proteomes" id="UP000230821"/>
    </source>
</evidence>
<dbReference type="InterPro" id="IPR047324">
    <property type="entry name" value="LbH_gamma_CA-like"/>
</dbReference>
<dbReference type="CDD" id="cd04645">
    <property type="entry name" value="LbH_gamma_CA_like"/>
    <property type="match status" value="1"/>
</dbReference>